<dbReference type="Proteomes" id="UP000807342">
    <property type="component" value="Unassembled WGS sequence"/>
</dbReference>
<dbReference type="OrthoDB" id="201515at2759"/>
<dbReference type="Pfam" id="PF00795">
    <property type="entry name" value="CN_hydrolase"/>
    <property type="match status" value="1"/>
</dbReference>
<dbReference type="AlphaFoldDB" id="A0A9P6C2C0"/>
<dbReference type="EMBL" id="MU151152">
    <property type="protein sequence ID" value="KAF9448717.1"/>
    <property type="molecule type" value="Genomic_DNA"/>
</dbReference>
<sequence>MATGSFPRLKLRIGVVQFPPKIGQVQANLRRAKELTDSLQPGSLDLLCFPEMAFTGYNFETAATVAPFLERPRFGPTSIFCSSIAERLGCYVVAGYPELLEPEELQQHTQSDQVVFSEADYEDDNFPEPRAIRERQIIGANSAVMYGPLGEWVGGYRKTNLFRTDKTWAAAGSGFTTFSLPPPLQSVTLAICMDLNPFPPADWTLETGPYELADYCRSQGTDLLVLLNAWLDPDHGEDNEPSWRTLQYWAARLRPLWYSEGEADPVPSNSRSGRATTVVVCNRTGEENGVTFAGTSAIFRMTRAHGKPRLVDMMTKEEEGISVWTIQVDSPNAL</sequence>
<organism evidence="2 3">
    <name type="scientific">Macrolepiota fuliginosa MF-IS2</name>
    <dbReference type="NCBI Taxonomy" id="1400762"/>
    <lineage>
        <taxon>Eukaryota</taxon>
        <taxon>Fungi</taxon>
        <taxon>Dikarya</taxon>
        <taxon>Basidiomycota</taxon>
        <taxon>Agaricomycotina</taxon>
        <taxon>Agaricomycetes</taxon>
        <taxon>Agaricomycetidae</taxon>
        <taxon>Agaricales</taxon>
        <taxon>Agaricineae</taxon>
        <taxon>Agaricaceae</taxon>
        <taxon>Macrolepiota</taxon>
    </lineage>
</organism>
<protein>
    <submittedName>
        <fullName evidence="2">Hydrolase</fullName>
    </submittedName>
</protein>
<accession>A0A9P6C2C0</accession>
<reference evidence="2" key="1">
    <citation type="submission" date="2020-11" db="EMBL/GenBank/DDBJ databases">
        <authorList>
            <consortium name="DOE Joint Genome Institute"/>
            <person name="Ahrendt S."/>
            <person name="Riley R."/>
            <person name="Andreopoulos W."/>
            <person name="Labutti K."/>
            <person name="Pangilinan J."/>
            <person name="Ruiz-Duenas F.J."/>
            <person name="Barrasa J.M."/>
            <person name="Sanchez-Garcia M."/>
            <person name="Camarero S."/>
            <person name="Miyauchi S."/>
            <person name="Serrano A."/>
            <person name="Linde D."/>
            <person name="Babiker R."/>
            <person name="Drula E."/>
            <person name="Ayuso-Fernandez I."/>
            <person name="Pacheco R."/>
            <person name="Padilla G."/>
            <person name="Ferreira P."/>
            <person name="Barriuso J."/>
            <person name="Kellner H."/>
            <person name="Castanera R."/>
            <person name="Alfaro M."/>
            <person name="Ramirez L."/>
            <person name="Pisabarro A.G."/>
            <person name="Kuo A."/>
            <person name="Tritt A."/>
            <person name="Lipzen A."/>
            <person name="He G."/>
            <person name="Yan M."/>
            <person name="Ng V."/>
            <person name="Cullen D."/>
            <person name="Martin F."/>
            <person name="Rosso M.-N."/>
            <person name="Henrissat B."/>
            <person name="Hibbett D."/>
            <person name="Martinez A.T."/>
            <person name="Grigoriev I.V."/>
        </authorList>
    </citation>
    <scope>NUCLEOTIDE SEQUENCE</scope>
    <source>
        <strain evidence="2">MF-IS2</strain>
    </source>
</reference>
<gene>
    <name evidence="2" type="ORF">P691DRAFT_800350</name>
</gene>
<dbReference type="SUPFAM" id="SSF56317">
    <property type="entry name" value="Carbon-nitrogen hydrolase"/>
    <property type="match status" value="1"/>
</dbReference>
<evidence type="ECO:0000259" key="1">
    <source>
        <dbReference type="PROSITE" id="PS50263"/>
    </source>
</evidence>
<dbReference type="GO" id="GO:0070773">
    <property type="term" value="F:protein-N-terminal glutamine amidohydrolase activity"/>
    <property type="evidence" value="ECO:0007669"/>
    <property type="project" value="InterPro"/>
</dbReference>
<dbReference type="InterPro" id="IPR036526">
    <property type="entry name" value="C-N_Hydrolase_sf"/>
</dbReference>
<dbReference type="GO" id="GO:0030163">
    <property type="term" value="P:protein catabolic process"/>
    <property type="evidence" value="ECO:0007669"/>
    <property type="project" value="TreeGrafter"/>
</dbReference>
<dbReference type="PROSITE" id="PS50263">
    <property type="entry name" value="CN_HYDROLASE"/>
    <property type="match status" value="1"/>
</dbReference>
<proteinExistence type="predicted"/>
<feature type="domain" description="CN hydrolase" evidence="1">
    <location>
        <begin position="11"/>
        <end position="330"/>
    </location>
</feature>
<dbReference type="PANTHER" id="PTHR11750">
    <property type="entry name" value="PROTEIN N-TERMINAL AMIDASE"/>
    <property type="match status" value="1"/>
</dbReference>
<keyword evidence="2" id="KW-0378">Hydrolase</keyword>
<keyword evidence="3" id="KW-1185">Reference proteome</keyword>
<evidence type="ECO:0000313" key="2">
    <source>
        <dbReference type="EMBL" id="KAF9448717.1"/>
    </source>
</evidence>
<name>A0A9P6C2C0_9AGAR</name>
<dbReference type="Gene3D" id="3.60.110.10">
    <property type="entry name" value="Carbon-nitrogen hydrolase"/>
    <property type="match status" value="1"/>
</dbReference>
<dbReference type="PANTHER" id="PTHR11750:SF26">
    <property type="entry name" value="PROTEIN N-TERMINAL AMIDASE"/>
    <property type="match status" value="1"/>
</dbReference>
<dbReference type="InterPro" id="IPR039703">
    <property type="entry name" value="Nta1"/>
</dbReference>
<dbReference type="GO" id="GO:0008418">
    <property type="term" value="F:protein-N-terminal asparagine amidohydrolase activity"/>
    <property type="evidence" value="ECO:0007669"/>
    <property type="project" value="InterPro"/>
</dbReference>
<dbReference type="InterPro" id="IPR003010">
    <property type="entry name" value="C-N_Hydrolase"/>
</dbReference>
<evidence type="ECO:0000313" key="3">
    <source>
        <dbReference type="Proteomes" id="UP000807342"/>
    </source>
</evidence>
<comment type="caution">
    <text evidence="2">The sequence shown here is derived from an EMBL/GenBank/DDBJ whole genome shotgun (WGS) entry which is preliminary data.</text>
</comment>